<gene>
    <name evidence="1" type="ORF">POCTA_138.1.T0540224</name>
</gene>
<dbReference type="AlphaFoldDB" id="A0A8S1UXT8"/>
<evidence type="ECO:0000313" key="1">
    <source>
        <dbReference type="EMBL" id="CAD8169958.1"/>
    </source>
</evidence>
<organism evidence="1 2">
    <name type="scientific">Paramecium octaurelia</name>
    <dbReference type="NCBI Taxonomy" id="43137"/>
    <lineage>
        <taxon>Eukaryota</taxon>
        <taxon>Sar</taxon>
        <taxon>Alveolata</taxon>
        <taxon>Ciliophora</taxon>
        <taxon>Intramacronucleata</taxon>
        <taxon>Oligohymenophorea</taxon>
        <taxon>Peniculida</taxon>
        <taxon>Parameciidae</taxon>
        <taxon>Paramecium</taxon>
    </lineage>
</organism>
<accession>A0A8S1UXT8</accession>
<evidence type="ECO:0000313" key="2">
    <source>
        <dbReference type="Proteomes" id="UP000683925"/>
    </source>
</evidence>
<proteinExistence type="predicted"/>
<name>A0A8S1UXT8_PAROT</name>
<reference evidence="1" key="1">
    <citation type="submission" date="2021-01" db="EMBL/GenBank/DDBJ databases">
        <authorList>
            <consortium name="Genoscope - CEA"/>
            <person name="William W."/>
        </authorList>
    </citation>
    <scope>NUCLEOTIDE SEQUENCE</scope>
</reference>
<keyword evidence="2" id="KW-1185">Reference proteome</keyword>
<dbReference type="Proteomes" id="UP000683925">
    <property type="component" value="Unassembled WGS sequence"/>
</dbReference>
<protein>
    <submittedName>
        <fullName evidence="1">Uncharacterized protein</fullName>
    </submittedName>
</protein>
<comment type="caution">
    <text evidence="1">The sequence shown here is derived from an EMBL/GenBank/DDBJ whole genome shotgun (WGS) entry which is preliminary data.</text>
</comment>
<sequence>MQMILEFNKKKIIFSKNSRNFSHILNWQYQLKSVQEIYTQNSKLFQTLKSLLHQSIRQLLEVNFALLVNSFCVFQLYIKKRKRVILHQSQKEYQIHFQVLDLQG</sequence>
<dbReference type="EMBL" id="CAJJDP010000054">
    <property type="protein sequence ID" value="CAD8169958.1"/>
    <property type="molecule type" value="Genomic_DNA"/>
</dbReference>